<dbReference type="InterPro" id="IPR050297">
    <property type="entry name" value="LipidA_mod_glycosyltrf_83"/>
</dbReference>
<dbReference type="EC" id="2.4.1.-" evidence="10"/>
<keyword evidence="7 8" id="KW-0472">Membrane</keyword>
<dbReference type="Proteomes" id="UP000249091">
    <property type="component" value="Chromosome 1"/>
</dbReference>
<keyword evidence="2" id="KW-1003">Cell membrane</keyword>
<dbReference type="GO" id="GO:0010041">
    <property type="term" value="P:response to iron(III) ion"/>
    <property type="evidence" value="ECO:0007669"/>
    <property type="project" value="TreeGrafter"/>
</dbReference>
<dbReference type="AlphaFoldDB" id="A0A2X4U042"/>
<evidence type="ECO:0000256" key="4">
    <source>
        <dbReference type="ARBA" id="ARBA00022679"/>
    </source>
</evidence>
<dbReference type="GO" id="GO:0009103">
    <property type="term" value="P:lipopolysaccharide biosynthetic process"/>
    <property type="evidence" value="ECO:0007669"/>
    <property type="project" value="UniProtKB-ARBA"/>
</dbReference>
<dbReference type="STRING" id="1219011.GCA_001895045_02768"/>
<comment type="subcellular location">
    <subcellularLocation>
        <location evidence="1">Cell membrane</location>
        <topology evidence="1">Multi-pass membrane protein</topology>
    </subcellularLocation>
</comment>
<gene>
    <name evidence="10" type="ORF">NCTC10994_02444</name>
</gene>
<keyword evidence="3 10" id="KW-0328">Glycosyltransferase</keyword>
<protein>
    <submittedName>
        <fullName evidence="10">Mannosyltransferase</fullName>
        <ecNumber evidence="10">2.4.1.-</ecNumber>
    </submittedName>
</protein>
<keyword evidence="11" id="KW-1185">Reference proteome</keyword>
<evidence type="ECO:0000256" key="2">
    <source>
        <dbReference type="ARBA" id="ARBA00022475"/>
    </source>
</evidence>
<dbReference type="KEGG" id="rcr:NCTC10994_02444"/>
<evidence type="ECO:0000313" key="10">
    <source>
        <dbReference type="EMBL" id="SQI33136.1"/>
    </source>
</evidence>
<feature type="transmembrane region" description="Helical" evidence="8">
    <location>
        <begin position="249"/>
        <end position="270"/>
    </location>
</feature>
<dbReference type="PANTHER" id="PTHR33908">
    <property type="entry name" value="MANNOSYLTRANSFERASE YKCB-RELATED"/>
    <property type="match status" value="1"/>
</dbReference>
<proteinExistence type="predicted"/>
<feature type="transmembrane region" description="Helical" evidence="8">
    <location>
        <begin position="197"/>
        <end position="218"/>
    </location>
</feature>
<name>A0A2X4U042_9NOCA</name>
<feature type="transmembrane region" description="Helical" evidence="8">
    <location>
        <begin position="127"/>
        <end position="147"/>
    </location>
</feature>
<dbReference type="GO" id="GO:0016763">
    <property type="term" value="F:pentosyltransferase activity"/>
    <property type="evidence" value="ECO:0007669"/>
    <property type="project" value="TreeGrafter"/>
</dbReference>
<evidence type="ECO:0000256" key="7">
    <source>
        <dbReference type="ARBA" id="ARBA00023136"/>
    </source>
</evidence>
<sequence>MKAWSLPLLIGGVTVLVGAAFSWVPSFWWDEAATVSAADRPFGDLLELLAEWDAVHGLHDILLHGWFAVVGTGEFAARVPGALALGVGAAAVTATAQFLAGRLAAVAAGVLFAILPRVTWAATEARSYAFAVGCAAVLSLVLILALQRRRTRWWVLYAVVAAVATMMFVYTATVVAGHLVTTWAVTRGRASRRGDRLRFVLAAAAGIVLSLPFLVLAYSQVKQVSWIPPVDETVVYTIIVGQWFPEAPWAAALCWIVAVAGGVTAAVRGVRPGERTLLWLALPGLAVPMTLLLAYSLLASNMYLDRYLSFTVPAMTLFLGWAASRVATRWWTMLVLLVAVALAAAPAYMAQRQPFGKAGGMDYSVVADKLKEMSRPGDCVAFEPSVSWQPTSPRAVADARPDAVEDLVDVGLDQTAAERVSLWSSDVPPSVLAERAATQCSRLWVIADRDRGTPFTVWHPNDVWWRFERYRFTDTETYRALADAGFSITDQEAVNRLQLVELERDHTQ</sequence>
<dbReference type="InterPro" id="IPR038731">
    <property type="entry name" value="RgtA/B/C-like"/>
</dbReference>
<evidence type="ECO:0000256" key="6">
    <source>
        <dbReference type="ARBA" id="ARBA00022989"/>
    </source>
</evidence>
<feature type="transmembrane region" description="Helical" evidence="8">
    <location>
        <begin position="304"/>
        <end position="323"/>
    </location>
</feature>
<keyword evidence="6 8" id="KW-1133">Transmembrane helix</keyword>
<dbReference type="RefSeq" id="WP_072701382.1">
    <property type="nucleotide sequence ID" value="NZ_JAFBBL010000001.1"/>
</dbReference>
<dbReference type="EMBL" id="LS483468">
    <property type="protein sequence ID" value="SQI33136.1"/>
    <property type="molecule type" value="Genomic_DNA"/>
</dbReference>
<reference evidence="10 11" key="1">
    <citation type="submission" date="2018-06" db="EMBL/GenBank/DDBJ databases">
        <authorList>
            <consortium name="Pathogen Informatics"/>
            <person name="Doyle S."/>
        </authorList>
    </citation>
    <scope>NUCLEOTIDE SEQUENCE [LARGE SCALE GENOMIC DNA]</scope>
    <source>
        <strain evidence="10 11">NCTC10994</strain>
    </source>
</reference>
<feature type="transmembrane region" description="Helical" evidence="8">
    <location>
        <begin position="82"/>
        <end position="115"/>
    </location>
</feature>
<keyword evidence="5 8" id="KW-0812">Transmembrane</keyword>
<feature type="domain" description="Glycosyltransferase RgtA/B/C/D-like" evidence="9">
    <location>
        <begin position="62"/>
        <end position="214"/>
    </location>
</feature>
<dbReference type="Pfam" id="PF13231">
    <property type="entry name" value="PMT_2"/>
    <property type="match status" value="1"/>
</dbReference>
<evidence type="ECO:0000256" key="8">
    <source>
        <dbReference type="SAM" id="Phobius"/>
    </source>
</evidence>
<evidence type="ECO:0000259" key="9">
    <source>
        <dbReference type="Pfam" id="PF13231"/>
    </source>
</evidence>
<keyword evidence="4 10" id="KW-0808">Transferase</keyword>
<dbReference type="PANTHER" id="PTHR33908:SF3">
    <property type="entry name" value="UNDECAPRENYL PHOSPHATE-ALPHA-4-AMINO-4-DEOXY-L-ARABINOSE ARABINOSYL TRANSFERASE"/>
    <property type="match status" value="1"/>
</dbReference>
<evidence type="ECO:0000256" key="3">
    <source>
        <dbReference type="ARBA" id="ARBA00022676"/>
    </source>
</evidence>
<accession>A0A2X4U042</accession>
<evidence type="ECO:0000256" key="5">
    <source>
        <dbReference type="ARBA" id="ARBA00022692"/>
    </source>
</evidence>
<evidence type="ECO:0000256" key="1">
    <source>
        <dbReference type="ARBA" id="ARBA00004651"/>
    </source>
</evidence>
<organism evidence="10 11">
    <name type="scientific">Rhodococcus coprophilus</name>
    <dbReference type="NCBI Taxonomy" id="38310"/>
    <lineage>
        <taxon>Bacteria</taxon>
        <taxon>Bacillati</taxon>
        <taxon>Actinomycetota</taxon>
        <taxon>Actinomycetes</taxon>
        <taxon>Mycobacteriales</taxon>
        <taxon>Nocardiaceae</taxon>
        <taxon>Rhodococcus</taxon>
    </lineage>
</organism>
<feature type="transmembrane region" description="Helical" evidence="8">
    <location>
        <begin position="330"/>
        <end position="349"/>
    </location>
</feature>
<evidence type="ECO:0000313" key="11">
    <source>
        <dbReference type="Proteomes" id="UP000249091"/>
    </source>
</evidence>
<dbReference type="GO" id="GO:0005886">
    <property type="term" value="C:plasma membrane"/>
    <property type="evidence" value="ECO:0007669"/>
    <property type="project" value="UniProtKB-SubCell"/>
</dbReference>
<feature type="transmembrane region" description="Helical" evidence="8">
    <location>
        <begin position="153"/>
        <end position="185"/>
    </location>
</feature>
<feature type="transmembrane region" description="Helical" evidence="8">
    <location>
        <begin position="277"/>
        <end position="298"/>
    </location>
</feature>